<protein>
    <recommendedName>
        <fullName evidence="3">Alpha/beta hydrolase family protein</fullName>
    </recommendedName>
</protein>
<dbReference type="PANTHER" id="PTHR37946:SF1">
    <property type="entry name" value="SLL1969 PROTEIN"/>
    <property type="match status" value="1"/>
</dbReference>
<dbReference type="Gene3D" id="3.40.50.1820">
    <property type="entry name" value="alpha/beta hydrolase"/>
    <property type="match status" value="1"/>
</dbReference>
<organism evidence="1 2">
    <name type="scientific">Maricaulis salignorans</name>
    <dbReference type="NCBI Taxonomy" id="144026"/>
    <lineage>
        <taxon>Bacteria</taxon>
        <taxon>Pseudomonadati</taxon>
        <taxon>Pseudomonadota</taxon>
        <taxon>Alphaproteobacteria</taxon>
        <taxon>Maricaulales</taxon>
        <taxon>Maricaulaceae</taxon>
        <taxon>Maricaulis</taxon>
    </lineage>
</organism>
<name>A0A1G9MT91_9PROT</name>
<dbReference type="RefSeq" id="WP_143024015.1">
    <property type="nucleotide sequence ID" value="NZ_FNHG01000002.1"/>
</dbReference>
<reference evidence="1 2" key="1">
    <citation type="submission" date="2016-10" db="EMBL/GenBank/DDBJ databases">
        <authorList>
            <person name="de Groot N.N."/>
        </authorList>
    </citation>
    <scope>NUCLEOTIDE SEQUENCE [LARGE SCALE GENOMIC DNA]</scope>
    <source>
        <strain evidence="1 2">DSM 16077</strain>
    </source>
</reference>
<keyword evidence="2" id="KW-1185">Reference proteome</keyword>
<proteinExistence type="predicted"/>
<evidence type="ECO:0000313" key="1">
    <source>
        <dbReference type="EMBL" id="SDL77333.1"/>
    </source>
</evidence>
<dbReference type="EMBL" id="FNHG01000002">
    <property type="protein sequence ID" value="SDL77333.1"/>
    <property type="molecule type" value="Genomic_DNA"/>
</dbReference>
<dbReference type="SUPFAM" id="SSF53474">
    <property type="entry name" value="alpha/beta-Hydrolases"/>
    <property type="match status" value="1"/>
</dbReference>
<dbReference type="AlphaFoldDB" id="A0A1G9MT91"/>
<dbReference type="OrthoDB" id="556502at2"/>
<evidence type="ECO:0000313" key="2">
    <source>
        <dbReference type="Proteomes" id="UP000199759"/>
    </source>
</evidence>
<accession>A0A1G9MT91</accession>
<sequence length="494" mass="54271">MPGHVLLIHGWSAPDKSMAEVGHFLTGHGYQTADLFLGGYPSMSDDVRVEDSARRMQAVITEMQGDGRLPARFHLVVHSTGALVARRWLADNYASGGSPVDNLLMLAPANFGSPLATLGRSLLTRVIKGWKRGFQTGTEFLHALELGSCLQQDIALVDRLSPDGETASPFSTDGTRPFVIVGACRIPGTQILGEEAWDGTVRIASANIDPQGMTVDFTNGSLTEPRLTPWTRRGPDETPFAVLPDRHHLTVLRPDGKWSESKDPQIASQLSELILAALGVETGADYARVAGEWTVVSNETRKLAQDGDEADALRERILGRANANKSRFNEFYQIVVEAVDETGLPVDDYRLWLTAPKISGGNKVSAAKPITQIEIDAQNNLIKDGHRNRRNSERRVLHIDRRALMQSEGFLKKTLTRAYEPVLAAAITAASPGEKIAYFSKDARAGSGLIRLRTHSSNEPDGGDRFLRRYATHFIRIIIPRVLDDDVFTVRPLD</sequence>
<dbReference type="InterPro" id="IPR029058">
    <property type="entry name" value="AB_hydrolase_fold"/>
</dbReference>
<dbReference type="STRING" id="144026.SAMN04488568_10299"/>
<gene>
    <name evidence="1" type="ORF">SAMN04488568_10299</name>
</gene>
<evidence type="ECO:0008006" key="3">
    <source>
        <dbReference type="Google" id="ProtNLM"/>
    </source>
</evidence>
<dbReference type="PANTHER" id="PTHR37946">
    <property type="entry name" value="SLL1969 PROTEIN"/>
    <property type="match status" value="1"/>
</dbReference>
<dbReference type="Proteomes" id="UP000199759">
    <property type="component" value="Unassembled WGS sequence"/>
</dbReference>